<sequence>MFCYQCEQTAKGTGCTVQGVCGKDETSAILQDLLVHAVKGIAMFAHRAAPLGAFDSEVNRFTVEALFSTITNVDFDPERLHGLLQKAAIVRDKASELYADAARKAGKTPEQLTGPAAWQPAPDITGLVEQGRAVGILNRHAKFGADAAGLLDLILFGLKGVAAYTDHAAVLGTEDNAHYAEIFRLLDLISHDSFSTAELVQAALATGKANLRATQLLDSANTSTYGHPEPTRVRMTPVKGKAILVSGHDLRDLELILQQTAGKGINVYTHGEMLPCHGYPKLKAHKHLVGNYGSAWQNQQQEFPLFPGAIVMTTNCIQRPQSSYKDRIFTTGLVAWPGVVHIGPDKDFSPVIAAALAAPGFTADAPGQFTTVGFGHNAVLAVAGKVVELVKAGRIRHFFLIGGCDGTKPARNYYTDLARLIPHDCIILTLACGKYKLIPHDYGDIDGIPRLLDMGQCNDSYSAIQVALALADAFGTEVNKLPLSLILSWYEQKAVAVLLTLLSLGIRDIRLGPSLPAFVTPNVLKVLIDNFNIMPITTPETDLKAILG</sequence>
<dbReference type="InterPro" id="IPR010048">
    <property type="entry name" value="Hydroxylam_reduct"/>
</dbReference>
<gene>
    <name evidence="7" type="primary">hcp</name>
    <name evidence="8" type="ORF">ENS41_05910</name>
</gene>
<organism evidence="8">
    <name type="scientific">candidate division WOR-3 bacterium</name>
    <dbReference type="NCBI Taxonomy" id="2052148"/>
    <lineage>
        <taxon>Bacteria</taxon>
        <taxon>Bacteria division WOR-3</taxon>
    </lineage>
</organism>
<comment type="caution">
    <text evidence="8">The sequence shown here is derived from an EMBL/GenBank/DDBJ whole genome shotgun (WGS) entry which is preliminary data.</text>
</comment>
<keyword evidence="2 7" id="KW-0963">Cytoplasm</keyword>
<dbReference type="InterPro" id="IPR016099">
    <property type="entry name" value="Prismane-like_a/b-sand"/>
</dbReference>
<dbReference type="PANTHER" id="PTHR30109:SF0">
    <property type="entry name" value="HYDROXYLAMINE REDUCTASE"/>
    <property type="match status" value="1"/>
</dbReference>
<feature type="binding site" evidence="7">
    <location>
        <position position="15"/>
    </location>
    <ligand>
        <name>[4Fe-4S] cluster</name>
        <dbReference type="ChEBI" id="CHEBI:49883"/>
    </ligand>
</feature>
<dbReference type="EMBL" id="DSUT01000123">
    <property type="protein sequence ID" value="HGK28474.1"/>
    <property type="molecule type" value="Genomic_DNA"/>
</dbReference>
<protein>
    <recommendedName>
        <fullName evidence="7">Hydroxylamine reductase</fullName>
        <ecNumber evidence="7">1.7.99.1</ecNumber>
    </recommendedName>
    <alternativeName>
        <fullName evidence="7">Hybrid-cluster protein</fullName>
        <shortName evidence="7">HCP</shortName>
    </alternativeName>
    <alternativeName>
        <fullName evidence="7">Prismane protein</fullName>
    </alternativeName>
</protein>
<feature type="binding site" evidence="7">
    <location>
        <position position="3"/>
    </location>
    <ligand>
        <name>[4Fe-4S] cluster</name>
        <dbReference type="ChEBI" id="CHEBI:49883"/>
    </ligand>
</feature>
<feature type="binding site" evidence="7">
    <location>
        <position position="432"/>
    </location>
    <ligand>
        <name>hybrid [4Fe-2O-2S] cluster</name>
        <dbReference type="ChEBI" id="CHEBI:60519"/>
    </ligand>
</feature>
<evidence type="ECO:0000256" key="5">
    <source>
        <dbReference type="ARBA" id="ARBA00023004"/>
    </source>
</evidence>
<comment type="cofactor">
    <cofactor evidence="7">
        <name>[4Fe-4S] cluster</name>
        <dbReference type="ChEBI" id="CHEBI:49883"/>
    </cofactor>
    <text evidence="7">Binds 1 [4Fe-4S] cluster.</text>
</comment>
<evidence type="ECO:0000256" key="4">
    <source>
        <dbReference type="ARBA" id="ARBA00023002"/>
    </source>
</evidence>
<feature type="binding site" evidence="7">
    <location>
        <position position="491"/>
    </location>
    <ligand>
        <name>hybrid [4Fe-2O-2S] cluster</name>
        <dbReference type="ChEBI" id="CHEBI:60519"/>
    </ligand>
</feature>
<keyword evidence="5 7" id="KW-0408">Iron</keyword>
<comment type="catalytic activity">
    <reaction evidence="7">
        <text>A + NH4(+) + H2O = hydroxylamine + AH2 + H(+)</text>
        <dbReference type="Rhea" id="RHEA:22052"/>
        <dbReference type="ChEBI" id="CHEBI:13193"/>
        <dbReference type="ChEBI" id="CHEBI:15377"/>
        <dbReference type="ChEBI" id="CHEBI:15378"/>
        <dbReference type="ChEBI" id="CHEBI:15429"/>
        <dbReference type="ChEBI" id="CHEBI:17499"/>
        <dbReference type="ChEBI" id="CHEBI:28938"/>
        <dbReference type="EC" id="1.7.99.1"/>
    </reaction>
</comment>
<feature type="binding site" evidence="7">
    <location>
        <position position="272"/>
    </location>
    <ligand>
        <name>hybrid [4Fe-2O-2S] cluster</name>
        <dbReference type="ChEBI" id="CHEBI:60519"/>
    </ligand>
</feature>
<comment type="subcellular location">
    <subcellularLocation>
        <location evidence="1 7">Cytoplasm</location>
    </subcellularLocation>
</comment>
<evidence type="ECO:0000256" key="1">
    <source>
        <dbReference type="ARBA" id="ARBA00004496"/>
    </source>
</evidence>
<keyword evidence="6 7" id="KW-0411">Iron-sulfur</keyword>
<accession>A0A7C4GAD0</accession>
<dbReference type="EC" id="1.7.99.1" evidence="7"/>
<evidence type="ECO:0000313" key="8">
    <source>
        <dbReference type="EMBL" id="HGK28474.1"/>
    </source>
</evidence>
<evidence type="ECO:0000256" key="2">
    <source>
        <dbReference type="ARBA" id="ARBA00022490"/>
    </source>
</evidence>
<dbReference type="GO" id="GO:0005737">
    <property type="term" value="C:cytoplasm"/>
    <property type="evidence" value="ECO:0007669"/>
    <property type="project" value="UniProtKB-SubCell"/>
</dbReference>
<dbReference type="PANTHER" id="PTHR30109">
    <property type="entry name" value="HYDROXYLAMINE REDUCTASE"/>
    <property type="match status" value="1"/>
</dbReference>
<feature type="binding site" evidence="7">
    <location>
        <position position="316"/>
    </location>
    <ligand>
        <name>hybrid [4Fe-2O-2S] cluster</name>
        <dbReference type="ChEBI" id="CHEBI:60519"/>
    </ligand>
</feature>
<dbReference type="NCBIfam" id="TIGR01703">
    <property type="entry name" value="hybrid_clust"/>
    <property type="match status" value="1"/>
</dbReference>
<comment type="cofactor">
    <cofactor evidence="7">
        <name>hybrid [4Fe-2O-2S] cluster</name>
        <dbReference type="ChEBI" id="CHEBI:60519"/>
    </cofactor>
    <text evidence="7">Binds 1 hybrid [4Fe-2O-2S] cluster.</text>
</comment>
<dbReference type="Gene3D" id="3.40.50.2030">
    <property type="match status" value="2"/>
</dbReference>
<evidence type="ECO:0000256" key="7">
    <source>
        <dbReference type="HAMAP-Rule" id="MF_00069"/>
    </source>
</evidence>
<proteinExistence type="inferred from homology"/>
<keyword evidence="7" id="KW-0004">4Fe-4S</keyword>
<feature type="binding site" evidence="7">
    <location>
        <position position="21"/>
    </location>
    <ligand>
        <name>[4Fe-4S] cluster</name>
        <dbReference type="ChEBI" id="CHEBI:49883"/>
    </ligand>
</feature>
<dbReference type="NCBIfam" id="NF003658">
    <property type="entry name" value="PRK05290.1"/>
    <property type="match status" value="1"/>
</dbReference>
<feature type="binding site" description="via persulfide group" evidence="7">
    <location>
        <position position="404"/>
    </location>
    <ligand>
        <name>hybrid [4Fe-2O-2S] cluster</name>
        <dbReference type="ChEBI" id="CHEBI:60519"/>
    </ligand>
</feature>
<comment type="function">
    <text evidence="7">Catalyzes the reduction of hydroxylamine to form NH(3) and H(2)O.</text>
</comment>
<dbReference type="InterPro" id="IPR016100">
    <property type="entry name" value="Prismane_a-bundle"/>
</dbReference>
<name>A0A7C4GAD0_UNCW3</name>
<dbReference type="GO" id="GO:0050418">
    <property type="term" value="F:hydroxylamine reductase activity"/>
    <property type="evidence" value="ECO:0007669"/>
    <property type="project" value="UniProtKB-UniRule"/>
</dbReference>
<reference evidence="8" key="1">
    <citation type="journal article" date="2020" name="mSystems">
        <title>Genome- and Community-Level Interaction Insights into Carbon Utilization and Element Cycling Functions of Hydrothermarchaeota in Hydrothermal Sediment.</title>
        <authorList>
            <person name="Zhou Z."/>
            <person name="Liu Y."/>
            <person name="Xu W."/>
            <person name="Pan J."/>
            <person name="Luo Z.H."/>
            <person name="Li M."/>
        </authorList>
    </citation>
    <scope>NUCLEOTIDE SEQUENCE [LARGE SCALE GENOMIC DNA]</scope>
    <source>
        <strain evidence="8">SpSt-488</strain>
    </source>
</reference>
<dbReference type="GO" id="GO:0051539">
    <property type="term" value="F:4 iron, 4 sulfur cluster binding"/>
    <property type="evidence" value="ECO:0007669"/>
    <property type="project" value="UniProtKB-KW"/>
</dbReference>
<evidence type="ECO:0000256" key="6">
    <source>
        <dbReference type="ARBA" id="ARBA00023014"/>
    </source>
</evidence>
<dbReference type="FunFam" id="3.40.50.2030:FF:000002">
    <property type="entry name" value="Hydroxylamine reductase"/>
    <property type="match status" value="1"/>
</dbReference>
<dbReference type="Gene3D" id="1.20.1270.20">
    <property type="match status" value="2"/>
</dbReference>
<dbReference type="HAMAP" id="MF_00069">
    <property type="entry name" value="Hydroxylam_reduct"/>
    <property type="match status" value="1"/>
</dbReference>
<keyword evidence="3 7" id="KW-0479">Metal-binding</keyword>
<dbReference type="FunFam" id="3.40.50.2030:FF:000001">
    <property type="entry name" value="Hydroxylamine reductase"/>
    <property type="match status" value="1"/>
</dbReference>
<feature type="binding site" evidence="7">
    <location>
        <position position="457"/>
    </location>
    <ligand>
        <name>hybrid [4Fe-2O-2S] cluster</name>
        <dbReference type="ChEBI" id="CHEBI:60519"/>
    </ligand>
</feature>
<dbReference type="GO" id="GO:0004601">
    <property type="term" value="F:peroxidase activity"/>
    <property type="evidence" value="ECO:0007669"/>
    <property type="project" value="TreeGrafter"/>
</dbReference>
<feature type="binding site" evidence="7">
    <location>
        <position position="493"/>
    </location>
    <ligand>
        <name>hybrid [4Fe-2O-2S] cluster</name>
        <dbReference type="ChEBI" id="CHEBI:60519"/>
    </ligand>
</feature>
<feature type="modified residue" description="Cysteine persulfide" evidence="7">
    <location>
        <position position="404"/>
    </location>
</feature>
<keyword evidence="4 7" id="KW-0560">Oxidoreductase</keyword>
<comment type="similarity">
    <text evidence="7">Belongs to the HCP family.</text>
</comment>
<dbReference type="CDD" id="cd01914">
    <property type="entry name" value="HCP"/>
    <property type="match status" value="1"/>
</dbReference>
<dbReference type="AlphaFoldDB" id="A0A7C4GAD0"/>
<feature type="binding site" evidence="7">
    <location>
        <position position="6"/>
    </location>
    <ligand>
        <name>[4Fe-4S] cluster</name>
        <dbReference type="ChEBI" id="CHEBI:49883"/>
    </ligand>
</feature>
<dbReference type="InterPro" id="IPR004137">
    <property type="entry name" value="HCP/CODH"/>
</dbReference>
<dbReference type="InterPro" id="IPR011254">
    <property type="entry name" value="Prismane-like_sf"/>
</dbReference>
<dbReference type="PIRSF" id="PIRSF000076">
    <property type="entry name" value="HCP"/>
    <property type="match status" value="1"/>
</dbReference>
<feature type="binding site" evidence="7">
    <location>
        <position position="248"/>
    </location>
    <ligand>
        <name>hybrid [4Fe-2O-2S] cluster</name>
        <dbReference type="ChEBI" id="CHEBI:60519"/>
    </ligand>
</feature>
<dbReference type="Pfam" id="PF03063">
    <property type="entry name" value="Prismane"/>
    <property type="match status" value="1"/>
</dbReference>
<dbReference type="GO" id="GO:0046872">
    <property type="term" value="F:metal ion binding"/>
    <property type="evidence" value="ECO:0007669"/>
    <property type="project" value="UniProtKB-KW"/>
</dbReference>
<evidence type="ECO:0000256" key="3">
    <source>
        <dbReference type="ARBA" id="ARBA00022723"/>
    </source>
</evidence>
<dbReference type="GO" id="GO:0042542">
    <property type="term" value="P:response to hydrogen peroxide"/>
    <property type="evidence" value="ECO:0007669"/>
    <property type="project" value="TreeGrafter"/>
</dbReference>
<dbReference type="SUPFAM" id="SSF56821">
    <property type="entry name" value="Prismane protein-like"/>
    <property type="match status" value="1"/>
</dbReference>